<evidence type="ECO:0000313" key="1">
    <source>
        <dbReference type="EMBL" id="KAH7848102.1"/>
    </source>
</evidence>
<name>A0ACB7Y4D4_9ERIC</name>
<organism evidence="1 2">
    <name type="scientific">Vaccinium darrowii</name>
    <dbReference type="NCBI Taxonomy" id="229202"/>
    <lineage>
        <taxon>Eukaryota</taxon>
        <taxon>Viridiplantae</taxon>
        <taxon>Streptophyta</taxon>
        <taxon>Embryophyta</taxon>
        <taxon>Tracheophyta</taxon>
        <taxon>Spermatophyta</taxon>
        <taxon>Magnoliopsida</taxon>
        <taxon>eudicotyledons</taxon>
        <taxon>Gunneridae</taxon>
        <taxon>Pentapetalae</taxon>
        <taxon>asterids</taxon>
        <taxon>Ericales</taxon>
        <taxon>Ericaceae</taxon>
        <taxon>Vaccinioideae</taxon>
        <taxon>Vaccinieae</taxon>
        <taxon>Vaccinium</taxon>
    </lineage>
</organism>
<accession>A0ACB7Y4D4</accession>
<dbReference type="EMBL" id="CM037155">
    <property type="protein sequence ID" value="KAH7848102.1"/>
    <property type="molecule type" value="Genomic_DNA"/>
</dbReference>
<comment type="caution">
    <text evidence="1">The sequence shown here is derived from an EMBL/GenBank/DDBJ whole genome shotgun (WGS) entry which is preliminary data.</text>
</comment>
<proteinExistence type="predicted"/>
<evidence type="ECO:0000313" key="2">
    <source>
        <dbReference type="Proteomes" id="UP000828048"/>
    </source>
</evidence>
<protein>
    <submittedName>
        <fullName evidence="1">Uncharacterized protein</fullName>
    </submittedName>
</protein>
<gene>
    <name evidence="1" type="ORF">Vadar_033801</name>
</gene>
<keyword evidence="2" id="KW-1185">Reference proteome</keyword>
<dbReference type="Proteomes" id="UP000828048">
    <property type="component" value="Chromosome 5"/>
</dbReference>
<reference evidence="1 2" key="1">
    <citation type="journal article" date="2021" name="Hortic Res">
        <title>High-quality reference genome and annotation aids understanding of berry development for evergreen blueberry (Vaccinium darrowii).</title>
        <authorList>
            <person name="Yu J."/>
            <person name="Hulse-Kemp A.M."/>
            <person name="Babiker E."/>
            <person name="Staton M."/>
        </authorList>
    </citation>
    <scope>NUCLEOTIDE SEQUENCE [LARGE SCALE GENOMIC DNA]</scope>
    <source>
        <strain evidence="2">cv. NJ 8807/NJ 8810</strain>
        <tissue evidence="1">Young leaf</tissue>
    </source>
</reference>
<sequence>MASSHLVSPLLLLTLTSSCLLFLQSRPSNADSLRSCHFEQIYNFGDSISDTGNLIRQKPIVAGATLAAMLPYGETFFKRPTGRWSNGRLMIDFIAKASGLPFLNPYLEKEADFRHGVNFAVSAATALPAKVLAKYNITDTLTNSSLHVQLDWMSKHLNSTRVKPKTSLFFVGEIADNDYNFANFDGKSQEIKVLVPQVVAAIMSGVRRVISSFGADRVIVPGLFPRGCSPIYLTIFPTNNASAYDEQGCLKEINAIAYYHNILLQEAIIELKTENPDVIIVYGDYYSAFQWVFNHSVQFGFDGNSTRKSCCGIGGDYNFNVTRQCSPEVPVCPNPNKFIWWDGVHMTEAVYKKMAGWLIKDMLPKLKCWV</sequence>